<feature type="transmembrane region" description="Helical" evidence="6">
    <location>
        <begin position="180"/>
        <end position="201"/>
    </location>
</feature>
<dbReference type="OrthoDB" id="5638726at2"/>
<proteinExistence type="predicted"/>
<keyword evidence="2" id="KW-1003">Cell membrane</keyword>
<feature type="transmembrane region" description="Helical" evidence="6">
    <location>
        <begin position="66"/>
        <end position="84"/>
    </location>
</feature>
<dbReference type="Proteomes" id="UP000029733">
    <property type="component" value="Unassembled WGS sequence"/>
</dbReference>
<organism evidence="7 8">
    <name type="scientific">Helicobacter jaachi</name>
    <dbReference type="NCBI Taxonomy" id="1677920"/>
    <lineage>
        <taxon>Bacteria</taxon>
        <taxon>Pseudomonadati</taxon>
        <taxon>Campylobacterota</taxon>
        <taxon>Epsilonproteobacteria</taxon>
        <taxon>Campylobacterales</taxon>
        <taxon>Helicobacteraceae</taxon>
        <taxon>Helicobacter</taxon>
    </lineage>
</organism>
<dbReference type="EMBL" id="JRPR02000002">
    <property type="protein sequence ID" value="TLD96987.1"/>
    <property type="molecule type" value="Genomic_DNA"/>
</dbReference>
<keyword evidence="3 6" id="KW-0812">Transmembrane</keyword>
<evidence type="ECO:0000256" key="1">
    <source>
        <dbReference type="ARBA" id="ARBA00004651"/>
    </source>
</evidence>
<evidence type="ECO:0000313" key="7">
    <source>
        <dbReference type="EMBL" id="TLD96987.1"/>
    </source>
</evidence>
<evidence type="ECO:0000256" key="3">
    <source>
        <dbReference type="ARBA" id="ARBA00022692"/>
    </source>
</evidence>
<reference evidence="7 8" key="1">
    <citation type="journal article" date="2014" name="Genome Announc.">
        <title>Draft genome sequences of eight enterohepatic helicobacter species isolated from both laboratory and wild rodents.</title>
        <authorList>
            <person name="Sheh A."/>
            <person name="Shen Z."/>
            <person name="Fox J.G."/>
        </authorList>
    </citation>
    <scope>NUCLEOTIDE SEQUENCE [LARGE SCALE GENOMIC DNA]</scope>
    <source>
        <strain evidence="7 8">MIT 09-6949</strain>
    </source>
</reference>
<feature type="transmembrane region" description="Helical" evidence="6">
    <location>
        <begin position="6"/>
        <end position="26"/>
    </location>
</feature>
<dbReference type="Pfam" id="PF01810">
    <property type="entry name" value="LysE"/>
    <property type="match status" value="1"/>
</dbReference>
<gene>
    <name evidence="7" type="ORF">LS71_003785</name>
</gene>
<keyword evidence="4 6" id="KW-1133">Transmembrane helix</keyword>
<dbReference type="GO" id="GO:0015171">
    <property type="term" value="F:amino acid transmembrane transporter activity"/>
    <property type="evidence" value="ECO:0007669"/>
    <property type="project" value="TreeGrafter"/>
</dbReference>
<feature type="transmembrane region" description="Helical" evidence="6">
    <location>
        <begin position="38"/>
        <end position="60"/>
    </location>
</feature>
<comment type="caution">
    <text evidence="7">The sequence shown here is derived from an EMBL/GenBank/DDBJ whole genome shotgun (WGS) entry which is preliminary data.</text>
</comment>
<evidence type="ECO:0000313" key="8">
    <source>
        <dbReference type="Proteomes" id="UP000029733"/>
    </source>
</evidence>
<comment type="subcellular location">
    <subcellularLocation>
        <location evidence="1">Cell membrane</location>
        <topology evidence="1">Multi-pass membrane protein</topology>
    </subcellularLocation>
</comment>
<evidence type="ECO:0000256" key="4">
    <source>
        <dbReference type="ARBA" id="ARBA00022989"/>
    </source>
</evidence>
<dbReference type="InterPro" id="IPR001123">
    <property type="entry name" value="LeuE-type"/>
</dbReference>
<dbReference type="GO" id="GO:0005886">
    <property type="term" value="C:plasma membrane"/>
    <property type="evidence" value="ECO:0007669"/>
    <property type="project" value="UniProtKB-SubCell"/>
</dbReference>
<evidence type="ECO:0000256" key="2">
    <source>
        <dbReference type="ARBA" id="ARBA00022475"/>
    </source>
</evidence>
<feature type="transmembrane region" description="Helical" evidence="6">
    <location>
        <begin position="116"/>
        <end position="138"/>
    </location>
</feature>
<evidence type="ECO:0000256" key="5">
    <source>
        <dbReference type="ARBA" id="ARBA00023136"/>
    </source>
</evidence>
<protein>
    <submittedName>
        <fullName evidence="7">Amino acid transporter</fullName>
    </submittedName>
</protein>
<dbReference type="AlphaFoldDB" id="A0A4U8TE77"/>
<keyword evidence="5 6" id="KW-0472">Membrane</keyword>
<dbReference type="PANTHER" id="PTHR30086:SF20">
    <property type="entry name" value="ARGININE EXPORTER PROTEIN ARGO-RELATED"/>
    <property type="match status" value="1"/>
</dbReference>
<name>A0A4U8TE77_9HELI</name>
<sequence>MPDFLQGFLISFGLFSAIGAQNAFVIKQAIKKEHTFAVCALCVACDVVLISVGVLGFGTLFSESSLASKLLAILGALFLAYLGYTSLKSALFASHALNINVQKTHSTLKQTLYKTLAITLLNPHVYLDTIVLLGSIGVSAHTQAIFLFGCISASVAWFALLGFGANALSPLFSSQRSWRILEGIVACVMLSISLSLVIFAIKH</sequence>
<evidence type="ECO:0000256" key="6">
    <source>
        <dbReference type="SAM" id="Phobius"/>
    </source>
</evidence>
<keyword evidence="8" id="KW-1185">Reference proteome</keyword>
<dbReference type="PANTHER" id="PTHR30086">
    <property type="entry name" value="ARGININE EXPORTER PROTEIN ARGO"/>
    <property type="match status" value="1"/>
</dbReference>
<dbReference type="STRING" id="1677920.LS71_01705"/>
<accession>A0A4U8TE77</accession>
<feature type="transmembrane region" description="Helical" evidence="6">
    <location>
        <begin position="144"/>
        <end position="168"/>
    </location>
</feature>